<name>A0A8J4SZM5_9TREM</name>
<dbReference type="SMART" id="SM00295">
    <property type="entry name" value="B41"/>
    <property type="match status" value="1"/>
</dbReference>
<dbReference type="Gene3D" id="3.10.20.90">
    <property type="entry name" value="Phosphatidylinositol 3-kinase Catalytic Subunit, Chain A, domain 1"/>
    <property type="match status" value="1"/>
</dbReference>
<dbReference type="SUPFAM" id="SSF54236">
    <property type="entry name" value="Ubiquitin-like"/>
    <property type="match status" value="1"/>
</dbReference>
<dbReference type="SMART" id="SM01196">
    <property type="entry name" value="FERM_C"/>
    <property type="match status" value="1"/>
</dbReference>
<gene>
    <name evidence="4" type="ORF">PHET_06096</name>
</gene>
<sequence length="1031" mass="116715">MHNCSPTFASDDSDEEIWHLRDSVRRTLPNCSATPCISSTRDIQSVSNRSVSSINPIGFDDRRLQQNNNVVSAHNYISISTTCNSKKSSLRRTLSNIVDAGHRWLSGSKSLASRLRCHVVSLDGQCLVFNLHETAFGYELFNLVTGRLELGDAKYFGLVYFLSDAPMEQLPDWRYHTSNSVEGDDVPETQLHATSVSESCDLDCPVPQLYCSELRSRYNLTGSHYHDDVPFWLQLDERIIDQCKGHLYSFQLQVKYFVPHPDITVDCPNSRRQLCLQLRQYLLNGSCLARFTFMSYLELLSRKWNLEITIHAIRLATPESDNDDDVVPEANQIVWQPRQTSLLPSTSQVEQKSFTLDNNQSNSSRPRMSTDNAPSVRSEETVHWRTYAKVLPHLVQTALRSASYTTFANGDPIYSAETCSVVSQSTRVGPNWPYPAVMIHQHPAILRHVQRLHRKLRGWSRSKAESHFLRCVTSLAFYGVDLHMLKSFTSTGCQYHTLNAWFPIPRTLRSSRRAVPTPVTTRLWRRTFPGSMTCLNRAAPSGDGSNDHYRLARFRHSVGLYPGGLLLYWGQVRLACFPWSRIVKLSTRQTCCRLLIRQYSNFGHLTDDKHRGRCIEIYDLQFSSTTLCCRFYRSFVDYHRFFRLGQNGISSKLIEASSSKAGTFERLRDHRHLTGNERSRSVLSAPTHRSLDVDGKRDTVKKCRTWLLCWKPQDRLRRSASSTSVMGPMNEQPSVEGQTATHHGTEFLTSGVCEQVPVLEPFPACAHQSSASLSEIPSSFVQTHRSGFVQRNSIGESLEHSRPHYHHDCLREENHYSGVVQLSHSLAPSLLLNETVPTLTPTAIVDNLMNRESLRRLSVDCRLQLSDGRRDSLFVQLPPLHPSFSSDSPLTNTSLNDLQTVPTSESFDCNQSAVGWQGPVVRTHTVLIRADGRRVQFDTQNVPTVAATVCLDSEKLALTSSLFSPSQPTVTERLSVRLVPTRCFRFTASPVRVNQFQILSSAVIRSVRGSDIPRIATKSLYLRSPDSYPIS</sequence>
<dbReference type="OrthoDB" id="6266673at2759"/>
<dbReference type="PANTHER" id="PTHR23280:SF21">
    <property type="entry name" value="PROTEIN 4.1 HOMOLOG"/>
    <property type="match status" value="1"/>
</dbReference>
<feature type="domain" description="Band 4.1" evidence="2">
    <location>
        <begin position="111"/>
        <end position="483"/>
    </location>
</feature>
<accession>A0A8J4SZM5</accession>
<dbReference type="InterPro" id="IPR011993">
    <property type="entry name" value="PH-like_dom_sf"/>
</dbReference>
<feature type="compositionally biased region" description="Polar residues" evidence="1">
    <location>
        <begin position="343"/>
        <end position="375"/>
    </location>
</feature>
<dbReference type="EMBL" id="LUCH01002995">
    <property type="protein sequence ID" value="KAF5400685.1"/>
    <property type="molecule type" value="Genomic_DNA"/>
</dbReference>
<dbReference type="InterPro" id="IPR035963">
    <property type="entry name" value="FERM_2"/>
</dbReference>
<dbReference type="PANTHER" id="PTHR23280">
    <property type="entry name" value="4.1 G PROTEIN"/>
    <property type="match status" value="1"/>
</dbReference>
<dbReference type="InterPro" id="IPR029071">
    <property type="entry name" value="Ubiquitin-like_domsf"/>
</dbReference>
<protein>
    <recommendedName>
        <fullName evidence="6">FERM domain-containing protein</fullName>
    </recommendedName>
</protein>
<dbReference type="GO" id="GO:0005886">
    <property type="term" value="C:plasma membrane"/>
    <property type="evidence" value="ECO:0007669"/>
    <property type="project" value="TreeGrafter"/>
</dbReference>
<dbReference type="SUPFAM" id="SSF47031">
    <property type="entry name" value="Second domain of FERM"/>
    <property type="match status" value="1"/>
</dbReference>
<evidence type="ECO:0000313" key="5">
    <source>
        <dbReference type="Proteomes" id="UP000748531"/>
    </source>
</evidence>
<dbReference type="GO" id="GO:0031032">
    <property type="term" value="P:actomyosin structure organization"/>
    <property type="evidence" value="ECO:0007669"/>
    <property type="project" value="TreeGrafter"/>
</dbReference>
<dbReference type="Gene3D" id="2.30.29.30">
    <property type="entry name" value="Pleckstrin-homology domain (PH domain)/Phosphotyrosine-binding domain (PTB)"/>
    <property type="match status" value="1"/>
</dbReference>
<feature type="region of interest" description="Disordered" evidence="1">
    <location>
        <begin position="343"/>
        <end position="377"/>
    </location>
</feature>
<dbReference type="GO" id="GO:0005856">
    <property type="term" value="C:cytoskeleton"/>
    <property type="evidence" value="ECO:0007669"/>
    <property type="project" value="TreeGrafter"/>
</dbReference>
<organism evidence="4 5">
    <name type="scientific">Paragonimus heterotremus</name>
    <dbReference type="NCBI Taxonomy" id="100268"/>
    <lineage>
        <taxon>Eukaryota</taxon>
        <taxon>Metazoa</taxon>
        <taxon>Spiralia</taxon>
        <taxon>Lophotrochozoa</taxon>
        <taxon>Platyhelminthes</taxon>
        <taxon>Trematoda</taxon>
        <taxon>Digenea</taxon>
        <taxon>Plagiorchiida</taxon>
        <taxon>Troglotremata</taxon>
        <taxon>Troglotrematidae</taxon>
        <taxon>Paragonimus</taxon>
    </lineage>
</organism>
<evidence type="ECO:0000256" key="1">
    <source>
        <dbReference type="SAM" id="MobiDB-lite"/>
    </source>
</evidence>
<dbReference type="CDD" id="cd01765">
    <property type="entry name" value="FERM_F0_F1"/>
    <property type="match status" value="1"/>
</dbReference>
<reference evidence="4" key="1">
    <citation type="submission" date="2019-05" db="EMBL/GenBank/DDBJ databases">
        <title>Annotation for the trematode Paragonimus heterotremus.</title>
        <authorList>
            <person name="Choi Y.-J."/>
        </authorList>
    </citation>
    <scope>NUCLEOTIDE SEQUENCE</scope>
    <source>
        <strain evidence="4">LC</strain>
    </source>
</reference>
<evidence type="ECO:0008006" key="6">
    <source>
        <dbReference type="Google" id="ProtNLM"/>
    </source>
</evidence>
<evidence type="ECO:0000313" key="4">
    <source>
        <dbReference type="EMBL" id="KAF5400685.1"/>
    </source>
</evidence>
<dbReference type="AlphaFoldDB" id="A0A8J4SZM5"/>
<keyword evidence="5" id="KW-1185">Reference proteome</keyword>
<evidence type="ECO:0000259" key="3">
    <source>
        <dbReference type="SMART" id="SM01196"/>
    </source>
</evidence>
<dbReference type="SUPFAM" id="SSF50729">
    <property type="entry name" value="PH domain-like"/>
    <property type="match status" value="1"/>
</dbReference>
<dbReference type="InterPro" id="IPR019749">
    <property type="entry name" value="Band_41_domain"/>
</dbReference>
<dbReference type="InterPro" id="IPR018980">
    <property type="entry name" value="FERM_PH-like_C"/>
</dbReference>
<proteinExistence type="predicted"/>
<evidence type="ECO:0000259" key="2">
    <source>
        <dbReference type="SMART" id="SM00295"/>
    </source>
</evidence>
<comment type="caution">
    <text evidence="4">The sequence shown here is derived from an EMBL/GenBank/DDBJ whole genome shotgun (WGS) entry which is preliminary data.</text>
</comment>
<dbReference type="Pfam" id="PF09380">
    <property type="entry name" value="FERM_C"/>
    <property type="match status" value="1"/>
</dbReference>
<dbReference type="Proteomes" id="UP000748531">
    <property type="component" value="Unassembled WGS sequence"/>
</dbReference>
<feature type="domain" description="FERM C-terminal PH-like" evidence="3">
    <location>
        <begin position="543"/>
        <end position="650"/>
    </location>
</feature>